<evidence type="ECO:0000256" key="5">
    <source>
        <dbReference type="ARBA" id="ARBA00023235"/>
    </source>
</evidence>
<feature type="domain" description="Thioredoxin" evidence="9">
    <location>
        <begin position="11"/>
        <end position="142"/>
    </location>
</feature>
<evidence type="ECO:0000256" key="7">
    <source>
        <dbReference type="SAM" id="MobiDB-lite"/>
    </source>
</evidence>
<dbReference type="InterPro" id="IPR017937">
    <property type="entry name" value="Thioredoxin_CS"/>
</dbReference>
<dbReference type="PANTHER" id="PTHR45815">
    <property type="entry name" value="PROTEIN DISULFIDE-ISOMERASE A6"/>
    <property type="match status" value="1"/>
</dbReference>
<evidence type="ECO:0000259" key="9">
    <source>
        <dbReference type="PROSITE" id="PS51352"/>
    </source>
</evidence>
<dbReference type="GO" id="GO:0034976">
    <property type="term" value="P:response to endoplasmic reticulum stress"/>
    <property type="evidence" value="ECO:0007669"/>
    <property type="project" value="TreeGrafter"/>
</dbReference>
<comment type="subcellular location">
    <subcellularLocation>
        <location evidence="2">Endoplasmic reticulum lumen</location>
    </subcellularLocation>
</comment>
<evidence type="ECO:0000256" key="4">
    <source>
        <dbReference type="ARBA" id="ARBA00023157"/>
    </source>
</evidence>
<evidence type="ECO:0000256" key="6">
    <source>
        <dbReference type="ARBA" id="ARBA00023284"/>
    </source>
</evidence>
<dbReference type="Pfam" id="PF00085">
    <property type="entry name" value="Thioredoxin"/>
    <property type="match status" value="1"/>
</dbReference>
<dbReference type="Proteomes" id="UP001303473">
    <property type="component" value="Unassembled WGS sequence"/>
</dbReference>
<feature type="compositionally biased region" description="Low complexity" evidence="7">
    <location>
        <begin position="472"/>
        <end position="490"/>
    </location>
</feature>
<dbReference type="GO" id="GO:0003756">
    <property type="term" value="F:protein disulfide isomerase activity"/>
    <property type="evidence" value="ECO:0007669"/>
    <property type="project" value="UniProtKB-EC"/>
</dbReference>
<evidence type="ECO:0000313" key="11">
    <source>
        <dbReference type="Proteomes" id="UP001303473"/>
    </source>
</evidence>
<feature type="compositionally biased region" description="Basic and acidic residues" evidence="7">
    <location>
        <begin position="254"/>
        <end position="267"/>
    </location>
</feature>
<feature type="signal peptide" evidence="8">
    <location>
        <begin position="1"/>
        <end position="22"/>
    </location>
</feature>
<keyword evidence="4" id="KW-1015">Disulfide bond</keyword>
<evidence type="ECO:0000256" key="8">
    <source>
        <dbReference type="SAM" id="SignalP"/>
    </source>
</evidence>
<dbReference type="InterPro" id="IPR013766">
    <property type="entry name" value="Thioredoxin_domain"/>
</dbReference>
<dbReference type="InterPro" id="IPR057305">
    <property type="entry name" value="Thioredox_PDIA6_C"/>
</dbReference>
<evidence type="ECO:0000256" key="1">
    <source>
        <dbReference type="ARBA" id="ARBA00001182"/>
    </source>
</evidence>
<dbReference type="GO" id="GO:0015035">
    <property type="term" value="F:protein-disulfide reductase activity"/>
    <property type="evidence" value="ECO:0007669"/>
    <property type="project" value="TreeGrafter"/>
</dbReference>
<dbReference type="GO" id="GO:0005788">
    <property type="term" value="C:endoplasmic reticulum lumen"/>
    <property type="evidence" value="ECO:0007669"/>
    <property type="project" value="UniProtKB-SubCell"/>
</dbReference>
<dbReference type="PROSITE" id="PS51352">
    <property type="entry name" value="THIOREDOXIN_2"/>
    <property type="match status" value="1"/>
</dbReference>
<dbReference type="Pfam" id="PF24541">
    <property type="entry name" value="Thioredox_PDIA6_C"/>
    <property type="match status" value="1"/>
</dbReference>
<accession>A0AAN6RZY3</accession>
<feature type="region of interest" description="Disordered" evidence="7">
    <location>
        <begin position="242"/>
        <end position="298"/>
    </location>
</feature>
<protein>
    <recommendedName>
        <fullName evidence="3">protein disulfide-isomerase</fullName>
        <ecNumber evidence="3">5.3.4.1</ecNumber>
    </recommendedName>
</protein>
<feature type="chain" id="PRO_5042941603" description="protein disulfide-isomerase" evidence="8">
    <location>
        <begin position="23"/>
        <end position="509"/>
    </location>
</feature>
<feature type="region of interest" description="Disordered" evidence="7">
    <location>
        <begin position="441"/>
        <end position="509"/>
    </location>
</feature>
<proteinExistence type="predicted"/>
<dbReference type="AlphaFoldDB" id="A0AAN6RZY3"/>
<sequence length="509" mass="54552">MHHPTLCAVAVSLLAALPGAQAGMYTKKSPVLQVDAKDYDRLIAKSNHTSIVEFYAPWCGHCQNLKPAYEKAAKNLEGLAKVAAVDCDDDANKPFCGTMGVQGFPTLKIVRPKKGGGKPTVEDYQGPRTASGIVDAVVQRINNNVKKIEDKNVDQFLSEKNETAKAILFTDKGTTSALMKSLAIDFLDVITIGQARNKETKTVEMFGVEKFPTLILLPGGDKDGIVYDGEIKKHAMVKFLSQAGEPNPDPAPLNEKKGGDKDKKEKASSSSKTKTKTTSSESSSASTGSETEAPTQEVPVIVETALPIPAINTQEKLIKECLTEKSHTCVLAFVPADADEKAKEALTSLSDIAHKYAQSKRHLFPMFEVPKSNEGATWLLKALGLSGDVEIIAINARRGWWRHYEAADFGHESIEDWIDAIRLGEGAKKKLPEGIVAISVEKPSPAATPEASSEVTPDATESVSNEDATPVTAEASSTDAASDSTEPTSTKGSDPTAEPAETPIVHEEL</sequence>
<keyword evidence="8" id="KW-0732">Signal</keyword>
<keyword evidence="5" id="KW-0413">Isomerase</keyword>
<dbReference type="PANTHER" id="PTHR45815:SF3">
    <property type="entry name" value="PROTEIN DISULFIDE-ISOMERASE A6"/>
    <property type="match status" value="1"/>
</dbReference>
<dbReference type="PRINTS" id="PR00421">
    <property type="entry name" value="THIOREDOXIN"/>
</dbReference>
<keyword evidence="6" id="KW-0676">Redox-active center</keyword>
<dbReference type="InterPro" id="IPR036249">
    <property type="entry name" value="Thioredoxin-like_sf"/>
</dbReference>
<feature type="compositionally biased region" description="Polar residues" evidence="7">
    <location>
        <begin position="450"/>
        <end position="467"/>
    </location>
</feature>
<keyword evidence="11" id="KW-1185">Reference proteome</keyword>
<organism evidence="10 11">
    <name type="scientific">Diplogelasinospora grovesii</name>
    <dbReference type="NCBI Taxonomy" id="303347"/>
    <lineage>
        <taxon>Eukaryota</taxon>
        <taxon>Fungi</taxon>
        <taxon>Dikarya</taxon>
        <taxon>Ascomycota</taxon>
        <taxon>Pezizomycotina</taxon>
        <taxon>Sordariomycetes</taxon>
        <taxon>Sordariomycetidae</taxon>
        <taxon>Sordariales</taxon>
        <taxon>Diplogelasinosporaceae</taxon>
        <taxon>Diplogelasinospora</taxon>
    </lineage>
</organism>
<dbReference type="PROSITE" id="PS00194">
    <property type="entry name" value="THIOREDOXIN_1"/>
    <property type="match status" value="1"/>
</dbReference>
<reference evidence="11" key="1">
    <citation type="journal article" date="2023" name="Mol. Phylogenet. Evol.">
        <title>Genome-scale phylogeny and comparative genomics of the fungal order Sordariales.</title>
        <authorList>
            <person name="Hensen N."/>
            <person name="Bonometti L."/>
            <person name="Westerberg I."/>
            <person name="Brannstrom I.O."/>
            <person name="Guillou S."/>
            <person name="Cros-Aarteil S."/>
            <person name="Calhoun S."/>
            <person name="Haridas S."/>
            <person name="Kuo A."/>
            <person name="Mondo S."/>
            <person name="Pangilinan J."/>
            <person name="Riley R."/>
            <person name="LaButti K."/>
            <person name="Andreopoulos B."/>
            <person name="Lipzen A."/>
            <person name="Chen C."/>
            <person name="Yan M."/>
            <person name="Daum C."/>
            <person name="Ng V."/>
            <person name="Clum A."/>
            <person name="Steindorff A."/>
            <person name="Ohm R.A."/>
            <person name="Martin F."/>
            <person name="Silar P."/>
            <person name="Natvig D.O."/>
            <person name="Lalanne C."/>
            <person name="Gautier V."/>
            <person name="Ament-Velasquez S.L."/>
            <person name="Kruys A."/>
            <person name="Hutchinson M.I."/>
            <person name="Powell A.J."/>
            <person name="Barry K."/>
            <person name="Miller A.N."/>
            <person name="Grigoriev I.V."/>
            <person name="Debuchy R."/>
            <person name="Gladieux P."/>
            <person name="Hiltunen Thoren M."/>
            <person name="Johannesson H."/>
        </authorList>
    </citation>
    <scope>NUCLEOTIDE SEQUENCE [LARGE SCALE GENOMIC DNA]</scope>
    <source>
        <strain evidence="11">CBS 340.73</strain>
    </source>
</reference>
<dbReference type="EC" id="5.3.4.1" evidence="3"/>
<comment type="catalytic activity">
    <reaction evidence="1">
        <text>Catalyzes the rearrangement of -S-S- bonds in proteins.</text>
        <dbReference type="EC" id="5.3.4.1"/>
    </reaction>
</comment>
<evidence type="ECO:0000256" key="3">
    <source>
        <dbReference type="ARBA" id="ARBA00012723"/>
    </source>
</evidence>
<dbReference type="EMBL" id="MU853894">
    <property type="protein sequence ID" value="KAK3936092.1"/>
    <property type="molecule type" value="Genomic_DNA"/>
</dbReference>
<evidence type="ECO:0000313" key="10">
    <source>
        <dbReference type="EMBL" id="KAK3936092.1"/>
    </source>
</evidence>
<dbReference type="SUPFAM" id="SSF52833">
    <property type="entry name" value="Thioredoxin-like"/>
    <property type="match status" value="2"/>
</dbReference>
<dbReference type="CDD" id="cd03002">
    <property type="entry name" value="PDI_a_MPD1_like"/>
    <property type="match status" value="1"/>
</dbReference>
<feature type="compositionally biased region" description="Low complexity" evidence="7">
    <location>
        <begin position="268"/>
        <end position="293"/>
    </location>
</feature>
<gene>
    <name evidence="10" type="ORF">QBC46DRAFT_395864</name>
</gene>
<comment type="caution">
    <text evidence="10">The sequence shown here is derived from an EMBL/GenBank/DDBJ whole genome shotgun (WGS) entry which is preliminary data.</text>
</comment>
<dbReference type="Gene3D" id="3.40.30.10">
    <property type="entry name" value="Glutaredoxin"/>
    <property type="match status" value="2"/>
</dbReference>
<name>A0AAN6RZY3_9PEZI</name>
<evidence type="ECO:0000256" key="2">
    <source>
        <dbReference type="ARBA" id="ARBA00004319"/>
    </source>
</evidence>